<evidence type="ECO:0000313" key="2">
    <source>
        <dbReference type="EMBL" id="KAG0474583.1"/>
    </source>
</evidence>
<protein>
    <submittedName>
        <fullName evidence="2">Uncharacterized protein</fullName>
    </submittedName>
</protein>
<accession>A0A835QN03</accession>
<dbReference type="EMBL" id="JADCNL010000007">
    <property type="protein sequence ID" value="KAG0472824.1"/>
    <property type="molecule type" value="Genomic_DNA"/>
</dbReference>
<organism evidence="2 4">
    <name type="scientific">Vanilla planifolia</name>
    <name type="common">Vanilla</name>
    <dbReference type="NCBI Taxonomy" id="51239"/>
    <lineage>
        <taxon>Eukaryota</taxon>
        <taxon>Viridiplantae</taxon>
        <taxon>Streptophyta</taxon>
        <taxon>Embryophyta</taxon>
        <taxon>Tracheophyta</taxon>
        <taxon>Spermatophyta</taxon>
        <taxon>Magnoliopsida</taxon>
        <taxon>Liliopsida</taxon>
        <taxon>Asparagales</taxon>
        <taxon>Orchidaceae</taxon>
        <taxon>Vanilloideae</taxon>
        <taxon>Vanilleae</taxon>
        <taxon>Vanilla</taxon>
    </lineage>
</organism>
<comment type="caution">
    <text evidence="2">The sequence shown here is derived from an EMBL/GenBank/DDBJ whole genome shotgun (WGS) entry which is preliminary data.</text>
</comment>
<evidence type="ECO:0000313" key="4">
    <source>
        <dbReference type="Proteomes" id="UP000639772"/>
    </source>
</evidence>
<dbReference type="EMBL" id="JADCNM010000007">
    <property type="protein sequence ID" value="KAG0474583.1"/>
    <property type="molecule type" value="Genomic_DNA"/>
</dbReference>
<reference evidence="3 4" key="1">
    <citation type="journal article" date="2020" name="Nat. Food">
        <title>A phased Vanilla planifolia genome enables genetic improvement of flavour and production.</title>
        <authorList>
            <person name="Hasing T."/>
            <person name="Tang H."/>
            <person name="Brym M."/>
            <person name="Khazi F."/>
            <person name="Huang T."/>
            <person name="Chambers A.H."/>
        </authorList>
    </citation>
    <scope>NUCLEOTIDE SEQUENCE [LARGE SCALE GENOMIC DNA]</scope>
    <source>
        <tissue evidence="2">Leaf</tissue>
    </source>
</reference>
<gene>
    <name evidence="2" type="ORF">HPP92_014269</name>
    <name evidence="1" type="ORF">HPP92_014681</name>
</gene>
<name>A0A835QN03_VANPL</name>
<evidence type="ECO:0000313" key="1">
    <source>
        <dbReference type="EMBL" id="KAG0472824.1"/>
    </source>
</evidence>
<evidence type="ECO:0000313" key="3">
    <source>
        <dbReference type="Proteomes" id="UP000636800"/>
    </source>
</evidence>
<proteinExistence type="predicted"/>
<sequence length="67" mass="7529">MTCVPPPWLKHFYHDQDSGVAFPGNAPWVASLHNGLPWSPSKHPPSCTSSPDLNIWHENQVFFEAFA</sequence>
<dbReference type="Proteomes" id="UP000636800">
    <property type="component" value="Chromosome 7"/>
</dbReference>
<dbReference type="AlphaFoldDB" id="A0A835QN03"/>
<keyword evidence="3" id="KW-1185">Reference proteome</keyword>
<dbReference type="Proteomes" id="UP000639772">
    <property type="component" value="Chromosome 7"/>
</dbReference>